<evidence type="ECO:0000313" key="1">
    <source>
        <dbReference type="EMBL" id="CDF79363.1"/>
    </source>
</evidence>
<dbReference type="eggNOG" id="COG3782">
    <property type="taxonomic scope" value="Bacteria"/>
</dbReference>
<protein>
    <recommendedName>
        <fullName evidence="3">DUF1853 family protein</fullName>
    </recommendedName>
</protein>
<sequence length="268" mass="32068">MKSNFHLFEGYKNTRPLWNGRNSWGMQQFEMKDLKSSQLNRAFDTKLRLGKLVERFVDVELTAHDNIEIIAENLQIQKEKRTLGEIDCILKRDEQLIHLEIIYKFYLYDPEVGITEFDHWIGPNRKDSLVDKLTKLHEKQLPLLFNPETKKYLDAFEISSDHIEQQVYFKAQLFLPYGLKTNVFTELNPDCVTGFYIRHTELELFQDCKFYMPKKTDWLCEIQIQLPWMNFNTFKTQLQPLIDTKTSPLCWIKRPNGVTEKCFVVWWN</sequence>
<dbReference type="Pfam" id="PF08907">
    <property type="entry name" value="DUF1853"/>
    <property type="match status" value="1"/>
</dbReference>
<dbReference type="InterPro" id="IPR015003">
    <property type="entry name" value="DUF1853"/>
</dbReference>
<dbReference type="RefSeq" id="WP_242404087.1">
    <property type="nucleotide sequence ID" value="NZ_HG315671.1"/>
</dbReference>
<organism evidence="1 2">
    <name type="scientific">Formosa agariphila (strain DSM 15362 / KCTC 12365 / LMG 23005 / KMM 3901 / M-2Alg 35-1)</name>
    <dbReference type="NCBI Taxonomy" id="1347342"/>
    <lineage>
        <taxon>Bacteria</taxon>
        <taxon>Pseudomonadati</taxon>
        <taxon>Bacteroidota</taxon>
        <taxon>Flavobacteriia</taxon>
        <taxon>Flavobacteriales</taxon>
        <taxon>Flavobacteriaceae</taxon>
        <taxon>Formosa</taxon>
    </lineage>
</organism>
<evidence type="ECO:0000313" key="2">
    <source>
        <dbReference type="Proteomes" id="UP000016160"/>
    </source>
</evidence>
<proteinExistence type="predicted"/>
<dbReference type="PATRIC" id="fig|1347342.6.peg.1656"/>
<dbReference type="AlphaFoldDB" id="T2KLN6"/>
<dbReference type="HOGENOM" id="CLU_087561_0_0_10"/>
<gene>
    <name evidence="1" type="ORF">BN863_16510</name>
</gene>
<evidence type="ECO:0008006" key="3">
    <source>
        <dbReference type="Google" id="ProtNLM"/>
    </source>
</evidence>
<dbReference type="STRING" id="1347342.BN863_16510"/>
<keyword evidence="2" id="KW-1185">Reference proteome</keyword>
<dbReference type="Proteomes" id="UP000016160">
    <property type="component" value="Chromosome"/>
</dbReference>
<accession>T2KLN6</accession>
<name>T2KLN6_FORAG</name>
<reference evidence="1 2" key="1">
    <citation type="journal article" date="2013" name="Appl. Environ. Microbiol.">
        <title>The genome of the alga-associated marine flavobacterium Formosa agariphila KMM 3901T reveals a broad potential for degradation of algal polysaccharides.</title>
        <authorList>
            <person name="Mann A.J."/>
            <person name="Hahnke R.L."/>
            <person name="Huang S."/>
            <person name="Werner J."/>
            <person name="Xing P."/>
            <person name="Barbeyron T."/>
            <person name="Huettel B."/>
            <person name="Stueber K."/>
            <person name="Reinhardt R."/>
            <person name="Harder J."/>
            <person name="Gloeckner F.O."/>
            <person name="Amann R.I."/>
            <person name="Teeling H."/>
        </authorList>
    </citation>
    <scope>NUCLEOTIDE SEQUENCE [LARGE SCALE GENOMIC DNA]</scope>
    <source>
        <strain evidence="2">DSM 15362 / KCTC 12365 / LMG 23005 / KMM 3901</strain>
    </source>
</reference>
<dbReference type="EMBL" id="HG315671">
    <property type="protein sequence ID" value="CDF79363.1"/>
    <property type="molecule type" value="Genomic_DNA"/>
</dbReference>